<feature type="transmembrane region" description="Helical" evidence="6">
    <location>
        <begin position="68"/>
        <end position="90"/>
    </location>
</feature>
<evidence type="ECO:0000313" key="8">
    <source>
        <dbReference type="EMBL" id="KTE90491.1"/>
    </source>
</evidence>
<feature type="transmembrane region" description="Helical" evidence="6">
    <location>
        <begin position="254"/>
        <end position="274"/>
    </location>
</feature>
<feature type="transmembrane region" description="Helical" evidence="6">
    <location>
        <begin position="36"/>
        <end position="56"/>
    </location>
</feature>
<dbReference type="OMA" id="MIFGNWM"/>
<keyword evidence="2" id="KW-1003">Cell membrane</keyword>
<accession>A0A098AZP1</accession>
<dbReference type="OrthoDB" id="9792579at2"/>
<feature type="transmembrane region" description="Helical" evidence="6">
    <location>
        <begin position="102"/>
        <end position="119"/>
    </location>
</feature>
<evidence type="ECO:0000256" key="1">
    <source>
        <dbReference type="ARBA" id="ARBA00004651"/>
    </source>
</evidence>
<keyword evidence="3 6" id="KW-0812">Transmembrane</keyword>
<proteinExistence type="predicted"/>
<dbReference type="InterPro" id="IPR001851">
    <property type="entry name" value="ABC_transp_permease"/>
</dbReference>
<feature type="transmembrane region" description="Helical" evidence="6">
    <location>
        <begin position="152"/>
        <end position="171"/>
    </location>
</feature>
<evidence type="ECO:0000256" key="2">
    <source>
        <dbReference type="ARBA" id="ARBA00022475"/>
    </source>
</evidence>
<evidence type="ECO:0000256" key="6">
    <source>
        <dbReference type="SAM" id="Phobius"/>
    </source>
</evidence>
<dbReference type="PANTHER" id="PTHR43370">
    <property type="entry name" value="SUGAR ABC TRANSPORTER INTEGRAL MEMBRANE PROTEIN-RELATED"/>
    <property type="match status" value="1"/>
</dbReference>
<dbReference type="Pfam" id="PF02653">
    <property type="entry name" value="BPD_transp_2"/>
    <property type="match status" value="1"/>
</dbReference>
<dbReference type="RefSeq" id="WP_011459548.1">
    <property type="nucleotide sequence ID" value="NZ_JAYFNZ010000003.1"/>
</dbReference>
<comment type="subcellular location">
    <subcellularLocation>
        <location evidence="1">Cell membrane</location>
        <topology evidence="1">Multi-pass membrane protein</topology>
    </subcellularLocation>
</comment>
<sequence length="321" mass="35205">MDTVYYLVQNTLPVAIPLLLVALGGMFSERSGIINIALEGIMLFGAFFGCLFVYFIQGSSLNPQYILLLGMAVAALAGIIFSLLLSLATVTMKADQTISGTALNMLVPGMILLYAKMFFNSDGITTNVNFYLRKVPFLGDLPVIGKLFFQNTYITVYIGFLFLIIAAIIFYKTRFGLRLRACGEHPHAADSVGINVYVMRYAGVSMSGFLGGMGGFFYAVGVMNSNINGHTGVAGFGFLALAVMIFGQWKPFQILLAALFFAFLRTLAYSIALIPFLHDLNINQTFYKMLPYLATMVVLAFTSQKSRAPKAEGIPYDKSQR</sequence>
<feature type="transmembrane region" description="Helical" evidence="6">
    <location>
        <begin position="201"/>
        <end position="221"/>
    </location>
</feature>
<reference evidence="7" key="1">
    <citation type="submission" date="2014-07" db="EMBL/GenBank/DDBJ databases">
        <authorList>
            <person name="Hornung V.Bastian."/>
        </authorList>
    </citation>
    <scope>NUCLEOTIDE SEQUENCE</scope>
    <source>
        <strain evidence="7">PCE-S</strain>
    </source>
</reference>
<dbReference type="EMBL" id="LK996017">
    <property type="protein sequence ID" value="CDX01091.1"/>
    <property type="molecule type" value="Genomic_DNA"/>
</dbReference>
<organism evidence="7">
    <name type="scientific">Desulfitobacterium hafniense</name>
    <name type="common">Desulfitobacterium frappieri</name>
    <dbReference type="NCBI Taxonomy" id="49338"/>
    <lineage>
        <taxon>Bacteria</taxon>
        <taxon>Bacillati</taxon>
        <taxon>Bacillota</taxon>
        <taxon>Clostridia</taxon>
        <taxon>Eubacteriales</taxon>
        <taxon>Desulfitobacteriaceae</taxon>
        <taxon>Desulfitobacterium</taxon>
    </lineage>
</organism>
<dbReference type="GO" id="GO:0022857">
    <property type="term" value="F:transmembrane transporter activity"/>
    <property type="evidence" value="ECO:0007669"/>
    <property type="project" value="InterPro"/>
</dbReference>
<feature type="transmembrane region" description="Helical" evidence="6">
    <location>
        <begin position="286"/>
        <end position="302"/>
    </location>
</feature>
<evidence type="ECO:0000313" key="9">
    <source>
        <dbReference type="Proteomes" id="UP000054623"/>
    </source>
</evidence>
<dbReference type="PANTHER" id="PTHR43370:SF1">
    <property type="entry name" value="GUANOSINE ABC TRANSPORTER PERMEASE PROTEIN NUPQ"/>
    <property type="match status" value="1"/>
</dbReference>
<dbReference type="EMBL" id="LOCK01000039">
    <property type="protein sequence ID" value="KTE90491.1"/>
    <property type="molecule type" value="Genomic_DNA"/>
</dbReference>
<protein>
    <submittedName>
        <fullName evidence="7">Branched-chain amino acid ABC transporter, permease protein</fullName>
    </submittedName>
    <submittedName>
        <fullName evidence="8">Sugar ABC transporter permease</fullName>
    </submittedName>
</protein>
<dbReference type="Proteomes" id="UP000054623">
    <property type="component" value="Unassembled WGS sequence"/>
</dbReference>
<reference evidence="8 9" key="2">
    <citation type="submission" date="2015-12" db="EMBL/GenBank/DDBJ databases">
        <title>Draft Genome Sequence of Desulfitobacterium hafniense Strain DH, a Sulfate-reducing Bacterium Isolated from Paddy Soils.</title>
        <authorList>
            <person name="Bao P."/>
            <person name="Zhang X."/>
            <person name="Li G."/>
        </authorList>
    </citation>
    <scope>NUCLEOTIDE SEQUENCE [LARGE SCALE GENOMIC DNA]</scope>
    <source>
        <strain evidence="8 9">DH</strain>
    </source>
</reference>
<evidence type="ECO:0000313" key="7">
    <source>
        <dbReference type="EMBL" id="CDX01091.1"/>
    </source>
</evidence>
<evidence type="ECO:0000256" key="4">
    <source>
        <dbReference type="ARBA" id="ARBA00022989"/>
    </source>
</evidence>
<evidence type="ECO:0000256" key="5">
    <source>
        <dbReference type="ARBA" id="ARBA00023136"/>
    </source>
</evidence>
<keyword evidence="4 6" id="KW-1133">Transmembrane helix</keyword>
<dbReference type="AlphaFoldDB" id="A0A098AZP1"/>
<dbReference type="CDD" id="cd06580">
    <property type="entry name" value="TM_PBP1_transp_TpRbsC_like"/>
    <property type="match status" value="1"/>
</dbReference>
<dbReference type="PATRIC" id="fig|49338.4.peg.1303"/>
<gene>
    <name evidence="8" type="ORF">AT727_07835</name>
    <name evidence="7" type="ORF">DPCES_1204</name>
</gene>
<feature type="transmembrane region" description="Helical" evidence="6">
    <location>
        <begin position="227"/>
        <end position="247"/>
    </location>
</feature>
<name>A0A098AZP1_DESHA</name>
<dbReference type="GO" id="GO:0005886">
    <property type="term" value="C:plasma membrane"/>
    <property type="evidence" value="ECO:0007669"/>
    <property type="project" value="UniProtKB-SubCell"/>
</dbReference>
<evidence type="ECO:0000256" key="3">
    <source>
        <dbReference type="ARBA" id="ARBA00022692"/>
    </source>
</evidence>
<feature type="transmembrane region" description="Helical" evidence="6">
    <location>
        <begin position="6"/>
        <end position="24"/>
    </location>
</feature>
<keyword evidence="5 6" id="KW-0472">Membrane</keyword>